<dbReference type="PANTHER" id="PTHR28142:SF1">
    <property type="entry name" value="MITOCHONDRIAL INNER MEMBRANE I-AAA PROTEASE SUPERCOMPLEX SUBUNIT MGR3-RELATED"/>
    <property type="match status" value="1"/>
</dbReference>
<dbReference type="InterPro" id="IPR040201">
    <property type="entry name" value="Mrg3-like"/>
</dbReference>
<proteinExistence type="predicted"/>
<dbReference type="EMBL" id="KN880609">
    <property type="protein sequence ID" value="KIY64987.1"/>
    <property type="molecule type" value="Genomic_DNA"/>
</dbReference>
<dbReference type="OrthoDB" id="10050400at2759"/>
<protein>
    <recommendedName>
        <fullName evidence="3">TPR-like protein</fullName>
    </recommendedName>
</protein>
<dbReference type="InterPro" id="IPR019734">
    <property type="entry name" value="TPR_rpt"/>
</dbReference>
<name>A0A0D7B3B9_9AGAR</name>
<feature type="non-terminal residue" evidence="1">
    <location>
        <position position="322"/>
    </location>
</feature>
<evidence type="ECO:0000313" key="2">
    <source>
        <dbReference type="Proteomes" id="UP000054007"/>
    </source>
</evidence>
<dbReference type="InterPro" id="IPR011990">
    <property type="entry name" value="TPR-like_helical_dom_sf"/>
</dbReference>
<accession>A0A0D7B3B9</accession>
<organism evidence="1 2">
    <name type="scientific">Cylindrobasidium torrendii FP15055 ss-10</name>
    <dbReference type="NCBI Taxonomy" id="1314674"/>
    <lineage>
        <taxon>Eukaryota</taxon>
        <taxon>Fungi</taxon>
        <taxon>Dikarya</taxon>
        <taxon>Basidiomycota</taxon>
        <taxon>Agaricomycotina</taxon>
        <taxon>Agaricomycetes</taxon>
        <taxon>Agaricomycetidae</taxon>
        <taxon>Agaricales</taxon>
        <taxon>Marasmiineae</taxon>
        <taxon>Physalacriaceae</taxon>
        <taxon>Cylindrobasidium</taxon>
    </lineage>
</organism>
<dbReference type="PANTHER" id="PTHR28142">
    <property type="entry name" value="MITOCHONDRIAL INNER MEMBRANE I-AAA PROTEASE SUPERCOMPLEX SUBUNIT MGR3-RELATED"/>
    <property type="match status" value="1"/>
</dbReference>
<dbReference type="Gene3D" id="1.25.40.10">
    <property type="entry name" value="Tetratricopeptide repeat domain"/>
    <property type="match status" value="1"/>
</dbReference>
<reference evidence="1 2" key="1">
    <citation type="journal article" date="2015" name="Fungal Genet. Biol.">
        <title>Evolution of novel wood decay mechanisms in Agaricales revealed by the genome sequences of Fistulina hepatica and Cylindrobasidium torrendii.</title>
        <authorList>
            <person name="Floudas D."/>
            <person name="Held B.W."/>
            <person name="Riley R."/>
            <person name="Nagy L.G."/>
            <person name="Koehler G."/>
            <person name="Ransdell A.S."/>
            <person name="Younus H."/>
            <person name="Chow J."/>
            <person name="Chiniquy J."/>
            <person name="Lipzen A."/>
            <person name="Tritt A."/>
            <person name="Sun H."/>
            <person name="Haridas S."/>
            <person name="LaButti K."/>
            <person name="Ohm R.A."/>
            <person name="Kues U."/>
            <person name="Blanchette R.A."/>
            <person name="Grigoriev I.V."/>
            <person name="Minto R.E."/>
            <person name="Hibbett D.S."/>
        </authorList>
    </citation>
    <scope>NUCLEOTIDE SEQUENCE [LARGE SCALE GENOMIC DNA]</scope>
    <source>
        <strain evidence="1 2">FP15055 ss-10</strain>
    </source>
</reference>
<dbReference type="Pfam" id="PF13176">
    <property type="entry name" value="TPR_7"/>
    <property type="match status" value="2"/>
</dbReference>
<evidence type="ECO:0008006" key="3">
    <source>
        <dbReference type="Google" id="ProtNLM"/>
    </source>
</evidence>
<dbReference type="STRING" id="1314674.A0A0D7B3B9"/>
<dbReference type="SUPFAM" id="SSF48452">
    <property type="entry name" value="TPR-like"/>
    <property type="match status" value="1"/>
</dbReference>
<dbReference type="SMART" id="SM00028">
    <property type="entry name" value="TPR"/>
    <property type="match status" value="3"/>
</dbReference>
<gene>
    <name evidence="1" type="ORF">CYLTODRAFT_380096</name>
</gene>
<dbReference type="AlphaFoldDB" id="A0A0D7B3B9"/>
<keyword evidence="2" id="KW-1185">Reference proteome</keyword>
<sequence>MWPSEIRQDLREGVRLKQKNEWEESSRFLYRAWSAAKQLPVETYGDEPYMKLSGVAAVLGDVLEQNGQHEEAYRIYTESLEMLKTPQTTLTPDERLRAVAISSKIGEMAETLKRPAEEEEKALQWAVEEVLRLVKEANAGEIDPQAEGSAETEKTLSELELPSWISKTDVGAPLENLAAFYKRAGKLDFALTLYLQAISILIPPPPKESPAEDKCRGAMMMGHLVDLILRKPGKLTPEKHHQADAWAKQGLMVIQKTRKESQEMVPLCEVAYSSALFNVGLMRQLEGDKDLARRFYVKAMEHSKAIGIKEGVEAGEEALKTL</sequence>
<dbReference type="Proteomes" id="UP000054007">
    <property type="component" value="Unassembled WGS sequence"/>
</dbReference>
<evidence type="ECO:0000313" key="1">
    <source>
        <dbReference type="EMBL" id="KIY64987.1"/>
    </source>
</evidence>